<feature type="compositionally biased region" description="Polar residues" evidence="1">
    <location>
        <begin position="165"/>
        <end position="178"/>
    </location>
</feature>
<evidence type="ECO:0000313" key="3">
    <source>
        <dbReference type="Proteomes" id="UP000784294"/>
    </source>
</evidence>
<comment type="caution">
    <text evidence="2">The sequence shown here is derived from an EMBL/GenBank/DDBJ whole genome shotgun (WGS) entry which is preliminary data.</text>
</comment>
<name>A0A448X8G6_9PLAT</name>
<proteinExistence type="predicted"/>
<evidence type="ECO:0000256" key="1">
    <source>
        <dbReference type="SAM" id="MobiDB-lite"/>
    </source>
</evidence>
<dbReference type="GO" id="GO:0035556">
    <property type="term" value="P:intracellular signal transduction"/>
    <property type="evidence" value="ECO:0007669"/>
    <property type="project" value="InterPro"/>
</dbReference>
<sequence>MSRFKILSMVRRDHISALSLPPVLIGYLLEKQCYAESLDDFEKAVRDRAPLLFPLTSGNTAAVAFGQTSNASPDTLSVSVTISTTTTTSISNISIATTVASSAIVPPPVIGDGAEVPSSPDRPTFTGHATDSPNLLGGARIVNNGQANSYTLASINGPRAPIPSNVVSNTLQQPTDSISPVAESPCASSNR</sequence>
<protein>
    <submittedName>
        <fullName evidence="2">Uncharacterized protein</fullName>
    </submittedName>
</protein>
<feature type="region of interest" description="Disordered" evidence="1">
    <location>
        <begin position="164"/>
        <end position="191"/>
    </location>
</feature>
<dbReference type="Proteomes" id="UP000784294">
    <property type="component" value="Unassembled WGS sequence"/>
</dbReference>
<reference evidence="2" key="1">
    <citation type="submission" date="2018-11" db="EMBL/GenBank/DDBJ databases">
        <authorList>
            <consortium name="Pathogen Informatics"/>
        </authorList>
    </citation>
    <scope>NUCLEOTIDE SEQUENCE</scope>
</reference>
<dbReference type="EMBL" id="CAAALY010115531">
    <property type="protein sequence ID" value="VEL30786.1"/>
    <property type="molecule type" value="Genomic_DNA"/>
</dbReference>
<accession>A0A448X8G6</accession>
<keyword evidence="3" id="KW-1185">Reference proteome</keyword>
<dbReference type="SUPFAM" id="SSF158235">
    <property type="entry name" value="SOCS box-like"/>
    <property type="match status" value="1"/>
</dbReference>
<gene>
    <name evidence="2" type="ORF">PXEA_LOCUS24226</name>
</gene>
<evidence type="ECO:0000313" key="2">
    <source>
        <dbReference type="EMBL" id="VEL30786.1"/>
    </source>
</evidence>
<dbReference type="InterPro" id="IPR036036">
    <property type="entry name" value="SOCS_box-like_dom_sf"/>
</dbReference>
<dbReference type="OrthoDB" id="5979828at2759"/>
<dbReference type="AlphaFoldDB" id="A0A448X8G6"/>
<organism evidence="2 3">
    <name type="scientific">Protopolystoma xenopodis</name>
    <dbReference type="NCBI Taxonomy" id="117903"/>
    <lineage>
        <taxon>Eukaryota</taxon>
        <taxon>Metazoa</taxon>
        <taxon>Spiralia</taxon>
        <taxon>Lophotrochozoa</taxon>
        <taxon>Platyhelminthes</taxon>
        <taxon>Monogenea</taxon>
        <taxon>Polyopisthocotylea</taxon>
        <taxon>Polystomatidea</taxon>
        <taxon>Polystomatidae</taxon>
        <taxon>Protopolystoma</taxon>
    </lineage>
</organism>